<reference evidence="2 3" key="1">
    <citation type="submission" date="2016-11" db="EMBL/GenBank/DDBJ databases">
        <authorList>
            <person name="Jaros S."/>
            <person name="Januszkiewicz K."/>
            <person name="Wedrychowicz H."/>
        </authorList>
    </citation>
    <scope>NUCLEOTIDE SEQUENCE [LARGE SCALE GENOMIC DNA]</scope>
    <source>
        <strain evidence="2 3">Con a/3</strain>
    </source>
</reference>
<evidence type="ECO:0000256" key="1">
    <source>
        <dbReference type="SAM" id="MobiDB-lite"/>
    </source>
</evidence>
<gene>
    <name evidence="2" type="ORF">UN64_19505</name>
</gene>
<evidence type="ECO:0000313" key="3">
    <source>
        <dbReference type="Proteomes" id="UP000188597"/>
    </source>
</evidence>
<sequence length="71" mass="6795">MHDTSGTTAACGVGPGRSVGSRVDLQGHVRGDGDIPVAPVSVEAGGHADGFNGGGAVVGARGPPFNVEAGE</sequence>
<dbReference type="AlphaFoldDB" id="A0A1V3FZH0"/>
<dbReference type="Proteomes" id="UP000188597">
    <property type="component" value="Unassembled WGS sequence"/>
</dbReference>
<evidence type="ECO:0000313" key="2">
    <source>
        <dbReference type="EMBL" id="OOE07006.1"/>
    </source>
</evidence>
<protein>
    <submittedName>
        <fullName evidence="2">Uncharacterized protein</fullName>
    </submittedName>
</protein>
<name>A0A1V3FZH0_9BACL</name>
<dbReference type="EMBL" id="MQMF01000012">
    <property type="protein sequence ID" value="OOE07006.1"/>
    <property type="molecule type" value="Genomic_DNA"/>
</dbReference>
<proteinExistence type="predicted"/>
<accession>A0A1V3FZH0</accession>
<organism evidence="2 3">
    <name type="scientific">Fictibacillus arsenicus</name>
    <dbReference type="NCBI Taxonomy" id="255247"/>
    <lineage>
        <taxon>Bacteria</taxon>
        <taxon>Bacillati</taxon>
        <taxon>Bacillota</taxon>
        <taxon>Bacilli</taxon>
        <taxon>Bacillales</taxon>
        <taxon>Fictibacillaceae</taxon>
        <taxon>Fictibacillus</taxon>
    </lineage>
</organism>
<comment type="caution">
    <text evidence="2">The sequence shown here is derived from an EMBL/GenBank/DDBJ whole genome shotgun (WGS) entry which is preliminary data.</text>
</comment>
<feature type="region of interest" description="Disordered" evidence="1">
    <location>
        <begin position="1"/>
        <end position="41"/>
    </location>
</feature>